<dbReference type="PANTHER" id="PTHR33973:SF4">
    <property type="entry name" value="OS07G0153300 PROTEIN"/>
    <property type="match status" value="1"/>
</dbReference>
<reference evidence="2 3" key="1">
    <citation type="submission" date="2018-01" db="EMBL/GenBank/DDBJ databases">
        <title>The draft genome sequence of Cohaesibacter sp. H1304.</title>
        <authorList>
            <person name="Wang N.-N."/>
            <person name="Du Z.-J."/>
        </authorList>
    </citation>
    <scope>NUCLEOTIDE SEQUENCE [LARGE SCALE GENOMIC DNA]</scope>
    <source>
        <strain evidence="2 3">H1304</strain>
    </source>
</reference>
<dbReference type="OrthoDB" id="9778801at2"/>
<sequence length="282" mass="32028">MNQANCPSHQDPFRCYKGKVFHQRHDTVQHRLSYDVFSVCLDLGDAENTSKSVPFFSYNGFNLFSIQAKDHMDAGYDDLRLFVQGILAQSALFNAGAPLPERIEMLAYPRFLGRAFNPLTVFFCYDAHDELSAILYQVRNTFGERHHYAFGIADGSASSHYHSCDKKFYVSPFIEMECRYNFRVDVPRDTVAIIINQTQHQKPLLTASFSGKKMPVSAWSMLGLSFSYFQMGWKILAAIHWEALKLWFKGAVYQKRQAPPSSPVTSILPDPMPGPISKGDLS</sequence>
<dbReference type="Proteomes" id="UP000234881">
    <property type="component" value="Unassembled WGS sequence"/>
</dbReference>
<feature type="region of interest" description="Disordered" evidence="1">
    <location>
        <begin position="259"/>
        <end position="282"/>
    </location>
</feature>
<protein>
    <submittedName>
        <fullName evidence="2">DUF1365 domain-containing protein</fullName>
    </submittedName>
</protein>
<evidence type="ECO:0000313" key="2">
    <source>
        <dbReference type="EMBL" id="PLW76313.1"/>
    </source>
</evidence>
<name>A0A2N5XP91_9HYPH</name>
<dbReference type="InterPro" id="IPR010775">
    <property type="entry name" value="DUF1365"/>
</dbReference>
<proteinExistence type="predicted"/>
<evidence type="ECO:0000256" key="1">
    <source>
        <dbReference type="SAM" id="MobiDB-lite"/>
    </source>
</evidence>
<organism evidence="2 3">
    <name type="scientific">Cohaesibacter celericrescens</name>
    <dbReference type="NCBI Taxonomy" id="2067669"/>
    <lineage>
        <taxon>Bacteria</taxon>
        <taxon>Pseudomonadati</taxon>
        <taxon>Pseudomonadota</taxon>
        <taxon>Alphaproteobacteria</taxon>
        <taxon>Hyphomicrobiales</taxon>
        <taxon>Cohaesibacteraceae</taxon>
    </lineage>
</organism>
<dbReference type="AlphaFoldDB" id="A0A2N5XP91"/>
<dbReference type="EMBL" id="PKUQ01000031">
    <property type="protein sequence ID" value="PLW76313.1"/>
    <property type="molecule type" value="Genomic_DNA"/>
</dbReference>
<dbReference type="RefSeq" id="WP_101534747.1">
    <property type="nucleotide sequence ID" value="NZ_JBFHIU010000010.1"/>
</dbReference>
<dbReference type="PANTHER" id="PTHR33973">
    <property type="entry name" value="OS07G0153300 PROTEIN"/>
    <property type="match status" value="1"/>
</dbReference>
<dbReference type="Pfam" id="PF07103">
    <property type="entry name" value="DUF1365"/>
    <property type="match status" value="1"/>
</dbReference>
<accession>A0A2N5XP91</accession>
<keyword evidence="3" id="KW-1185">Reference proteome</keyword>
<comment type="caution">
    <text evidence="2">The sequence shown here is derived from an EMBL/GenBank/DDBJ whole genome shotgun (WGS) entry which is preliminary data.</text>
</comment>
<evidence type="ECO:0000313" key="3">
    <source>
        <dbReference type="Proteomes" id="UP000234881"/>
    </source>
</evidence>
<gene>
    <name evidence="2" type="ORF">C0081_15595</name>
</gene>